<evidence type="ECO:0000259" key="2">
    <source>
        <dbReference type="PROSITE" id="PS50222"/>
    </source>
</evidence>
<dbReference type="CDD" id="cd22981">
    <property type="entry name" value="DD_TbAK-like"/>
    <property type="match status" value="1"/>
</dbReference>
<feature type="domain" description="EF-hand" evidence="2">
    <location>
        <begin position="268"/>
        <end position="303"/>
    </location>
</feature>
<feature type="compositionally biased region" description="Basic residues" evidence="1">
    <location>
        <begin position="1"/>
        <end position="18"/>
    </location>
</feature>
<feature type="region of interest" description="Disordered" evidence="1">
    <location>
        <begin position="1"/>
        <end position="24"/>
    </location>
</feature>
<dbReference type="EMBL" id="OV651821">
    <property type="protein sequence ID" value="CAH1115114.1"/>
    <property type="molecule type" value="Genomic_DNA"/>
</dbReference>
<dbReference type="GO" id="GO:0005509">
    <property type="term" value="F:calcium ion binding"/>
    <property type="evidence" value="ECO:0007669"/>
    <property type="project" value="InterPro"/>
</dbReference>
<protein>
    <recommendedName>
        <fullName evidence="2">EF-hand domain-containing protein</fullName>
    </recommendedName>
</protein>
<dbReference type="Pfam" id="PF24548">
    <property type="entry name" value="EF_EFCAB10_C"/>
    <property type="match status" value="1"/>
</dbReference>
<dbReference type="Proteomes" id="UP001153636">
    <property type="component" value="Chromosome 9"/>
</dbReference>
<dbReference type="InterPro" id="IPR002048">
    <property type="entry name" value="EF_hand_dom"/>
</dbReference>
<evidence type="ECO:0000313" key="3">
    <source>
        <dbReference type="EMBL" id="CAH1115114.1"/>
    </source>
</evidence>
<dbReference type="PANTHER" id="PTHR21847:SF1">
    <property type="entry name" value="EF-HAND CALCIUM-BINDING DOMAIN-CONTAINING PROTEIN 10"/>
    <property type="match status" value="1"/>
</dbReference>
<feature type="compositionally biased region" description="Basic and acidic residues" evidence="1">
    <location>
        <begin position="156"/>
        <end position="167"/>
    </location>
</feature>
<evidence type="ECO:0000313" key="4">
    <source>
        <dbReference type="Proteomes" id="UP001153636"/>
    </source>
</evidence>
<dbReference type="OrthoDB" id="10260455at2759"/>
<dbReference type="PANTHER" id="PTHR21847">
    <property type="entry name" value="EF-HAND CALCIUM-BINDING DOMAIN-CONTAINING PROTEIN 10"/>
    <property type="match status" value="1"/>
</dbReference>
<dbReference type="Gene3D" id="1.20.890.10">
    <property type="entry name" value="cAMP-dependent protein kinase regulatory subunit, dimerization-anchoring domain"/>
    <property type="match status" value="1"/>
</dbReference>
<keyword evidence="4" id="KW-1185">Reference proteome</keyword>
<evidence type="ECO:0000256" key="1">
    <source>
        <dbReference type="SAM" id="MobiDB-lite"/>
    </source>
</evidence>
<proteinExistence type="predicted"/>
<organism evidence="3 4">
    <name type="scientific">Psylliodes chrysocephalus</name>
    <dbReference type="NCBI Taxonomy" id="3402493"/>
    <lineage>
        <taxon>Eukaryota</taxon>
        <taxon>Metazoa</taxon>
        <taxon>Ecdysozoa</taxon>
        <taxon>Arthropoda</taxon>
        <taxon>Hexapoda</taxon>
        <taxon>Insecta</taxon>
        <taxon>Pterygota</taxon>
        <taxon>Neoptera</taxon>
        <taxon>Endopterygota</taxon>
        <taxon>Coleoptera</taxon>
        <taxon>Polyphaga</taxon>
        <taxon>Cucujiformia</taxon>
        <taxon>Chrysomeloidea</taxon>
        <taxon>Chrysomelidae</taxon>
        <taxon>Galerucinae</taxon>
        <taxon>Alticini</taxon>
        <taxon>Psylliodes</taxon>
    </lineage>
</organism>
<dbReference type="AlphaFoldDB" id="A0A9P0GIR7"/>
<dbReference type="InterPro" id="IPR056587">
    <property type="entry name" value="EF_EFCAB10_C"/>
</dbReference>
<reference evidence="3" key="1">
    <citation type="submission" date="2022-01" db="EMBL/GenBank/DDBJ databases">
        <authorList>
            <person name="King R."/>
        </authorList>
    </citation>
    <scope>NUCLEOTIDE SEQUENCE</scope>
</reference>
<dbReference type="InterPro" id="IPR039879">
    <property type="entry name" value="EFC10"/>
</dbReference>
<feature type="region of interest" description="Disordered" evidence="1">
    <location>
        <begin position="141"/>
        <end position="167"/>
    </location>
</feature>
<name>A0A9P0GIR7_9CUCU</name>
<dbReference type="SUPFAM" id="SSF47391">
    <property type="entry name" value="Dimerization-anchoring domain of cAMP-dependent PK regulatory subunit"/>
    <property type="match status" value="1"/>
</dbReference>
<accession>A0A9P0GIR7</accession>
<dbReference type="PROSITE" id="PS50222">
    <property type="entry name" value="EF_HAND_2"/>
    <property type="match status" value="1"/>
</dbReference>
<sequence>MSGSSQRKKVVPKSKQAAKHGAQEVPMDELKNIMLYGQMEEGEDDGMYVEDEVIPSIKAPIPHYELDEYKLKEMDQDALFSKVAKQTSKDQIQVQEVKEDDKGSILITGFGMRNLKSLQDLLAAEEKRLYELYLREQEMLARQAKRSPETTPPTSKKSDDKVSETMTDKGSVGDVRLQYLMGLEEQATEEFAPEEHVYGPREDFEYSTSVCMRKAQKYLRAHRIFDFFQFIIAQLLSSTPDNPIQFILELLNKCLLYRTGVAKPPTLYERKHFEQLFYLMDRMNTGYIDMEQYRQGMKTFGICAYNPTPAAESDGVSKETFIEEVEEAQLALFDDLIQRKVIERIPKPYEFKPVKYDIPRVKVKKSTFFMPDDLFKSYKKKKEEPKEEVEGAAAEG</sequence>
<gene>
    <name evidence="3" type="ORF">PSYICH_LOCUS15025</name>
</gene>